<comment type="caution">
    <text evidence="2">The sequence shown here is derived from an EMBL/GenBank/DDBJ whole genome shotgun (WGS) entry which is preliminary data.</text>
</comment>
<organism evidence="2">
    <name type="scientific">Tanacetum cinerariifolium</name>
    <name type="common">Dalmatian daisy</name>
    <name type="synonym">Chrysanthemum cinerariifolium</name>
    <dbReference type="NCBI Taxonomy" id="118510"/>
    <lineage>
        <taxon>Eukaryota</taxon>
        <taxon>Viridiplantae</taxon>
        <taxon>Streptophyta</taxon>
        <taxon>Embryophyta</taxon>
        <taxon>Tracheophyta</taxon>
        <taxon>Spermatophyta</taxon>
        <taxon>Magnoliopsida</taxon>
        <taxon>eudicotyledons</taxon>
        <taxon>Gunneridae</taxon>
        <taxon>Pentapetalae</taxon>
        <taxon>asterids</taxon>
        <taxon>campanulids</taxon>
        <taxon>Asterales</taxon>
        <taxon>Asteraceae</taxon>
        <taxon>Asteroideae</taxon>
        <taxon>Anthemideae</taxon>
        <taxon>Anthemidinae</taxon>
        <taxon>Tanacetum</taxon>
    </lineage>
</organism>
<name>A0A6L2KX13_TANCI</name>
<dbReference type="PANTHER" id="PTHR11439">
    <property type="entry name" value="GAG-POL-RELATED RETROTRANSPOSON"/>
    <property type="match status" value="1"/>
</dbReference>
<keyword evidence="2" id="KW-0695">RNA-directed DNA polymerase</keyword>
<keyword evidence="2" id="KW-0808">Transferase</keyword>
<feature type="domain" description="Reverse transcriptase zinc-binding" evidence="1">
    <location>
        <begin position="277"/>
        <end position="361"/>
    </location>
</feature>
<evidence type="ECO:0000313" key="2">
    <source>
        <dbReference type="EMBL" id="GEU53042.1"/>
    </source>
</evidence>
<dbReference type="GO" id="GO:0003964">
    <property type="term" value="F:RNA-directed DNA polymerase activity"/>
    <property type="evidence" value="ECO:0007669"/>
    <property type="project" value="UniProtKB-KW"/>
</dbReference>
<gene>
    <name evidence="2" type="ORF">Tci_025020</name>
</gene>
<dbReference type="EMBL" id="BKCJ010003110">
    <property type="protein sequence ID" value="GEU53042.1"/>
    <property type="molecule type" value="Genomic_DNA"/>
</dbReference>
<sequence length="419" mass="47680">MVANGGIEGLNRNVEGANRGVPNFSTIIAQQLQDLLPAMVAQVGNQGNVGYQNGNVVNENVQENDRNVLGGAVVLTRWIKKMENIQDMSGCSIDQKVKYTAGSFVEYDGKGGAIVYTHWIEKMELVQDMSGCEENQKVKYTAGSFVGKALTYIPPLLHLWLLIQKQIRLVALLATRRSNFGYCVFIGNNLLSWSFKHQLTLSRSSVEADVVYLSSNNPVQHQHTKHIEIDIHFVRDLVAAGQKSQWRSTSFRFSLFLMIQGEAQGNLLTSIEGDGEFRVKEVRNFLEELYLPSHSEATRWVKCIPIKINVLVWRARRDCLPTRHNLSRRGIPLDTVLCPLCDASVEDSQHVFFSCDIAQDVFRSICHWWDLDGQVLSSFSDWQVWFLSLRLPSSIKALLEGVFCVAWWYIWMFRNRTVF</sequence>
<dbReference type="CDD" id="cd09272">
    <property type="entry name" value="RNase_HI_RT_Ty1"/>
    <property type="match status" value="1"/>
</dbReference>
<accession>A0A6L2KX13</accession>
<dbReference type="PANTHER" id="PTHR11439:SF524">
    <property type="entry name" value="RNA-DIRECTED DNA POLYMERASE, PROTEIN KINASE RLK-PELLE-DLSV FAMILY"/>
    <property type="match status" value="1"/>
</dbReference>
<keyword evidence="2" id="KW-0548">Nucleotidyltransferase</keyword>
<dbReference type="Pfam" id="PF13966">
    <property type="entry name" value="zf-RVT"/>
    <property type="match status" value="1"/>
</dbReference>
<protein>
    <submittedName>
        <fullName evidence="2">RNA-directed DNA polymerase, eukaryota</fullName>
    </submittedName>
</protein>
<proteinExistence type="predicted"/>
<dbReference type="InterPro" id="IPR026960">
    <property type="entry name" value="RVT-Znf"/>
</dbReference>
<dbReference type="AlphaFoldDB" id="A0A6L2KX13"/>
<evidence type="ECO:0000259" key="1">
    <source>
        <dbReference type="Pfam" id="PF13966"/>
    </source>
</evidence>
<reference evidence="2" key="1">
    <citation type="journal article" date="2019" name="Sci. Rep.">
        <title>Draft genome of Tanacetum cinerariifolium, the natural source of mosquito coil.</title>
        <authorList>
            <person name="Yamashiro T."/>
            <person name="Shiraishi A."/>
            <person name="Satake H."/>
            <person name="Nakayama K."/>
        </authorList>
    </citation>
    <scope>NUCLEOTIDE SEQUENCE</scope>
</reference>